<evidence type="ECO:0000256" key="3">
    <source>
        <dbReference type="ARBA" id="ARBA00022840"/>
    </source>
</evidence>
<dbReference type="Proteomes" id="UP000825051">
    <property type="component" value="Chromosome"/>
</dbReference>
<dbReference type="FunFam" id="3.40.50.300:FF:000032">
    <property type="entry name" value="Export ABC transporter ATP-binding protein"/>
    <property type="match status" value="1"/>
</dbReference>
<dbReference type="InterPro" id="IPR017911">
    <property type="entry name" value="MacB-like_ATP-bd"/>
</dbReference>
<dbReference type="InterPro" id="IPR003593">
    <property type="entry name" value="AAA+_ATPase"/>
</dbReference>
<dbReference type="CDD" id="cd03255">
    <property type="entry name" value="ABC_MJ0796_LolCDE_FtsE"/>
    <property type="match status" value="1"/>
</dbReference>
<dbReference type="Gene3D" id="3.40.50.300">
    <property type="entry name" value="P-loop containing nucleotide triphosphate hydrolases"/>
    <property type="match status" value="1"/>
</dbReference>
<evidence type="ECO:0000256" key="2">
    <source>
        <dbReference type="ARBA" id="ARBA00022741"/>
    </source>
</evidence>
<dbReference type="GO" id="GO:0016887">
    <property type="term" value="F:ATP hydrolysis activity"/>
    <property type="evidence" value="ECO:0007669"/>
    <property type="project" value="InterPro"/>
</dbReference>
<dbReference type="PROSITE" id="PS50893">
    <property type="entry name" value="ABC_TRANSPORTER_2"/>
    <property type="match status" value="1"/>
</dbReference>
<dbReference type="GO" id="GO:0098796">
    <property type="term" value="C:membrane protein complex"/>
    <property type="evidence" value="ECO:0007669"/>
    <property type="project" value="UniProtKB-ARBA"/>
</dbReference>
<organism evidence="6 7">
    <name type="scientific">Horticoccus luteus</name>
    <dbReference type="NCBI Taxonomy" id="2862869"/>
    <lineage>
        <taxon>Bacteria</taxon>
        <taxon>Pseudomonadati</taxon>
        <taxon>Verrucomicrobiota</taxon>
        <taxon>Opitutia</taxon>
        <taxon>Opitutales</taxon>
        <taxon>Opitutaceae</taxon>
        <taxon>Horticoccus</taxon>
    </lineage>
</organism>
<dbReference type="EMBL" id="CP080507">
    <property type="protein sequence ID" value="QYM79409.1"/>
    <property type="molecule type" value="Genomic_DNA"/>
</dbReference>
<dbReference type="PANTHER" id="PTHR24220:SF86">
    <property type="entry name" value="ABC TRANSPORTER ABCH.1"/>
    <property type="match status" value="1"/>
</dbReference>
<comment type="similarity">
    <text evidence="4">Belongs to the ABC transporter superfamily. Macrolide exporter (TC 3.A.1.122) family.</text>
</comment>
<dbReference type="RefSeq" id="WP_220163240.1">
    <property type="nucleotide sequence ID" value="NZ_CP080507.1"/>
</dbReference>
<protein>
    <submittedName>
        <fullName evidence="6">ABC transporter ATP-binding protein</fullName>
    </submittedName>
</protein>
<dbReference type="InterPro" id="IPR003439">
    <property type="entry name" value="ABC_transporter-like_ATP-bd"/>
</dbReference>
<feature type="domain" description="ABC transporter" evidence="5">
    <location>
        <begin position="22"/>
        <end position="244"/>
    </location>
</feature>
<reference evidence="6" key="1">
    <citation type="submission" date="2021-08" db="EMBL/GenBank/DDBJ databases">
        <title>Genome of a novel bacterium of the phylum Verrucomicrobia, Oleiharenicola sp. KSB-15.</title>
        <authorList>
            <person name="Chung J.-H."/>
            <person name="Ahn J.-H."/>
            <person name="Yoon Y."/>
            <person name="Kim D.-Y."/>
            <person name="An S.-H."/>
            <person name="Park I."/>
            <person name="Yeon J."/>
        </authorList>
    </citation>
    <scope>NUCLEOTIDE SEQUENCE</scope>
    <source>
        <strain evidence="6">KSB-15</strain>
    </source>
</reference>
<dbReference type="PROSITE" id="PS00211">
    <property type="entry name" value="ABC_TRANSPORTER_1"/>
    <property type="match status" value="1"/>
</dbReference>
<evidence type="ECO:0000256" key="1">
    <source>
        <dbReference type="ARBA" id="ARBA00022448"/>
    </source>
</evidence>
<dbReference type="GO" id="GO:0022857">
    <property type="term" value="F:transmembrane transporter activity"/>
    <property type="evidence" value="ECO:0007669"/>
    <property type="project" value="UniProtKB-ARBA"/>
</dbReference>
<evidence type="ECO:0000256" key="4">
    <source>
        <dbReference type="ARBA" id="ARBA00038388"/>
    </source>
</evidence>
<gene>
    <name evidence="6" type="ORF">K0B96_01970</name>
</gene>
<dbReference type="InterPro" id="IPR027417">
    <property type="entry name" value="P-loop_NTPase"/>
</dbReference>
<evidence type="ECO:0000313" key="7">
    <source>
        <dbReference type="Proteomes" id="UP000825051"/>
    </source>
</evidence>
<dbReference type="SUPFAM" id="SSF52540">
    <property type="entry name" value="P-loop containing nucleoside triphosphate hydrolases"/>
    <property type="match status" value="1"/>
</dbReference>
<name>A0A8F9TUB2_9BACT</name>
<keyword evidence="7" id="KW-1185">Reference proteome</keyword>
<keyword evidence="2" id="KW-0547">Nucleotide-binding</keyword>
<evidence type="ECO:0000259" key="5">
    <source>
        <dbReference type="PROSITE" id="PS50893"/>
    </source>
</evidence>
<dbReference type="InterPro" id="IPR015854">
    <property type="entry name" value="ABC_transpr_LolD-like"/>
</dbReference>
<keyword evidence="3 6" id="KW-0067">ATP-binding</keyword>
<dbReference type="InterPro" id="IPR017871">
    <property type="entry name" value="ABC_transporter-like_CS"/>
</dbReference>
<sequence length="245" mass="27098">MTPSAPPDTGSRVRRDPGALVIEIRDVTKLYKMGAEIIHALRGVSLEIRRNEYLAIMGPSGSGKSTLMNMLGCLDTPTAGHYNFNGRNVATMVDDELADIRNREIGFVFQTFNLLPRSDSLHNVELPLIYAGVAPAERRERAVQALEHVGLGNRLHHRPNELSGGQRQRVAIARALVNRPSIILADEPTGNLDSRTGVEIMALFEELYAQGNTIIVVTHEEDIARHARRIVRLRDGLIESDGVVR</sequence>
<dbReference type="GO" id="GO:0005524">
    <property type="term" value="F:ATP binding"/>
    <property type="evidence" value="ECO:0007669"/>
    <property type="project" value="UniProtKB-KW"/>
</dbReference>
<keyword evidence="1" id="KW-0813">Transport</keyword>
<evidence type="ECO:0000313" key="6">
    <source>
        <dbReference type="EMBL" id="QYM79409.1"/>
    </source>
</evidence>
<proteinExistence type="inferred from homology"/>
<dbReference type="Pfam" id="PF00005">
    <property type="entry name" value="ABC_tran"/>
    <property type="match status" value="1"/>
</dbReference>
<dbReference type="PANTHER" id="PTHR24220">
    <property type="entry name" value="IMPORT ATP-BINDING PROTEIN"/>
    <property type="match status" value="1"/>
</dbReference>
<accession>A0A8F9TUB2</accession>
<dbReference type="GO" id="GO:0005886">
    <property type="term" value="C:plasma membrane"/>
    <property type="evidence" value="ECO:0007669"/>
    <property type="project" value="TreeGrafter"/>
</dbReference>
<dbReference type="SMART" id="SM00382">
    <property type="entry name" value="AAA"/>
    <property type="match status" value="1"/>
</dbReference>
<dbReference type="AlphaFoldDB" id="A0A8F9TUB2"/>
<dbReference type="KEGG" id="ole:K0B96_01970"/>